<protein>
    <submittedName>
        <fullName evidence="1">Uncharacterized protein</fullName>
    </submittedName>
</protein>
<name>A0ABU9QBP1_9BURK</name>
<keyword evidence="2" id="KW-1185">Reference proteome</keyword>
<proteinExistence type="predicted"/>
<dbReference type="RefSeq" id="WP_233471821.1">
    <property type="nucleotide sequence ID" value="NZ_CAJHCS010000011.1"/>
</dbReference>
<gene>
    <name evidence="1" type="ORF">V4C55_14155</name>
</gene>
<evidence type="ECO:0000313" key="1">
    <source>
        <dbReference type="EMBL" id="MEM5286860.1"/>
    </source>
</evidence>
<reference evidence="1 2" key="1">
    <citation type="submission" date="2024-01" db="EMBL/GenBank/DDBJ databases">
        <title>The diversity of rhizobia nodulating Mimosa spp. in eleven states of Brazil covering several biomes is determined by host plant, location, and edaphic factors.</title>
        <authorList>
            <person name="Rouws L."/>
            <person name="Barauna A."/>
            <person name="Beukes C."/>
            <person name="De Faria S.M."/>
            <person name="Gross E."/>
            <person name="Dos Reis Junior F.B."/>
            <person name="Simon M."/>
            <person name="Maluk M."/>
            <person name="Odee D.W."/>
            <person name="Kenicer G."/>
            <person name="Young J.P.W."/>
            <person name="Reis V.M."/>
            <person name="Zilli J."/>
            <person name="James E.K."/>
        </authorList>
    </citation>
    <scope>NUCLEOTIDE SEQUENCE [LARGE SCALE GENOMIC DNA]</scope>
    <source>
        <strain evidence="1 2">JPY77</strain>
    </source>
</reference>
<evidence type="ECO:0000313" key="2">
    <source>
        <dbReference type="Proteomes" id="UP001494588"/>
    </source>
</evidence>
<organism evidence="1 2">
    <name type="scientific">Paraburkholderia sabiae</name>
    <dbReference type="NCBI Taxonomy" id="273251"/>
    <lineage>
        <taxon>Bacteria</taxon>
        <taxon>Pseudomonadati</taxon>
        <taxon>Pseudomonadota</taxon>
        <taxon>Betaproteobacteria</taxon>
        <taxon>Burkholderiales</taxon>
        <taxon>Burkholderiaceae</taxon>
        <taxon>Paraburkholderia</taxon>
    </lineage>
</organism>
<sequence>MFRENMFDAEAAVTLLNNSVYAALVGECEGCLDVLREGNLPFTYERGFVGTSGLDDITTCVAESLYFSDGSRALRVTCPQTPSGWTQWTALQPLPQGQLQ</sequence>
<comment type="caution">
    <text evidence="1">The sequence shown here is derived from an EMBL/GenBank/DDBJ whole genome shotgun (WGS) entry which is preliminary data.</text>
</comment>
<accession>A0ABU9QBP1</accession>
<dbReference type="EMBL" id="JAZHGC010000010">
    <property type="protein sequence ID" value="MEM5286860.1"/>
    <property type="molecule type" value="Genomic_DNA"/>
</dbReference>
<dbReference type="Proteomes" id="UP001494588">
    <property type="component" value="Unassembled WGS sequence"/>
</dbReference>